<sequence>MAKLVTIFGGSGFLGRQVARQMASRGWRVRVAVRRPDEALFTRTYGAVGQVVPVLCNIRDEASVRLAMSDADAVVNCVNIHGREGKSNFQNVFVEGAEHIARLSKEMGVAQVVHVSGIGVDASSDSEYIAGKAKGEAAVLELRPDAVVLRPSVMFGIGDQFYNRFAAMALLGPVMPIVGGKTKLQPVSVNDVALAAANAAECKAEPGIYELGGPDVLTVREVVAQTLAAIVRRRLVVNLPFWIARIGSGVFGVASMLTGGIVKNPLNRDQLALLSQDNVVAEGAKSFADLGIEPIAAEMVLDEYLWRFRPSGQYEEIKRSAKNLRAL</sequence>
<dbReference type="PANTHER" id="PTHR12126">
    <property type="entry name" value="NADH-UBIQUINONE OXIDOREDUCTASE 39 KDA SUBUNIT-RELATED"/>
    <property type="match status" value="1"/>
</dbReference>
<evidence type="ECO:0000259" key="1">
    <source>
        <dbReference type="Pfam" id="PF13460"/>
    </source>
</evidence>
<dbReference type="InterPro" id="IPR051207">
    <property type="entry name" value="ComplexI_NDUFA9_subunit"/>
</dbReference>
<reference evidence="2" key="1">
    <citation type="submission" date="2021-01" db="EMBL/GenBank/DDBJ databases">
        <title>Paracoccus amoyensis sp. nov., isolated from the surface seawater along the coast of Xiamen Island, China.</title>
        <authorList>
            <person name="Lyu L."/>
        </authorList>
    </citation>
    <scope>NUCLEOTIDE SEQUENCE</scope>
    <source>
        <strain evidence="2">MJ17</strain>
    </source>
</reference>
<feature type="domain" description="NAD(P)-binding" evidence="1">
    <location>
        <begin position="9"/>
        <end position="126"/>
    </location>
</feature>
<comment type="caution">
    <text evidence="2">The sequence shown here is derived from an EMBL/GenBank/DDBJ whole genome shotgun (WGS) entry which is preliminary data.</text>
</comment>
<dbReference type="InterPro" id="IPR036291">
    <property type="entry name" value="NAD(P)-bd_dom_sf"/>
</dbReference>
<name>A0A934SID8_9RHOB</name>
<keyword evidence="3" id="KW-1185">Reference proteome</keyword>
<protein>
    <submittedName>
        <fullName evidence="2">Complex I NDUFA9 subunit family protein</fullName>
    </submittedName>
</protein>
<dbReference type="FunFam" id="3.40.50.720:FF:000702">
    <property type="entry name" value="NADH dehydrogenase (Ubiquinone)"/>
    <property type="match status" value="1"/>
</dbReference>
<dbReference type="EMBL" id="JAEPRQ010000011">
    <property type="protein sequence ID" value="MBK4218035.1"/>
    <property type="molecule type" value="Genomic_DNA"/>
</dbReference>
<evidence type="ECO:0000313" key="2">
    <source>
        <dbReference type="EMBL" id="MBK4218035.1"/>
    </source>
</evidence>
<organism evidence="2 3">
    <name type="scientific">Paracoccus caeni</name>
    <dbReference type="NCBI Taxonomy" id="657651"/>
    <lineage>
        <taxon>Bacteria</taxon>
        <taxon>Pseudomonadati</taxon>
        <taxon>Pseudomonadota</taxon>
        <taxon>Alphaproteobacteria</taxon>
        <taxon>Rhodobacterales</taxon>
        <taxon>Paracoccaceae</taxon>
        <taxon>Paracoccus</taxon>
    </lineage>
</organism>
<dbReference type="RefSeq" id="WP_200689314.1">
    <property type="nucleotide sequence ID" value="NZ_JAEPRQ010000011.1"/>
</dbReference>
<dbReference type="InterPro" id="IPR016040">
    <property type="entry name" value="NAD(P)-bd_dom"/>
</dbReference>
<proteinExistence type="predicted"/>
<dbReference type="SUPFAM" id="SSF51735">
    <property type="entry name" value="NAD(P)-binding Rossmann-fold domains"/>
    <property type="match status" value="1"/>
</dbReference>
<dbReference type="CDD" id="cd05271">
    <property type="entry name" value="NDUFA9_like_SDR_a"/>
    <property type="match status" value="1"/>
</dbReference>
<accession>A0A934SID8</accession>
<gene>
    <name evidence="2" type="ORF">JJJ17_19070</name>
</gene>
<dbReference type="Proteomes" id="UP000640485">
    <property type="component" value="Unassembled WGS sequence"/>
</dbReference>
<dbReference type="GO" id="GO:0044877">
    <property type="term" value="F:protein-containing complex binding"/>
    <property type="evidence" value="ECO:0007669"/>
    <property type="project" value="TreeGrafter"/>
</dbReference>
<dbReference type="PANTHER" id="PTHR12126:SF11">
    <property type="entry name" value="NADH DEHYDROGENASE [UBIQUINONE] 1 ALPHA SUBCOMPLEX SUBUNIT 9, MITOCHONDRIAL"/>
    <property type="match status" value="1"/>
</dbReference>
<dbReference type="Pfam" id="PF13460">
    <property type="entry name" value="NAD_binding_10"/>
    <property type="match status" value="1"/>
</dbReference>
<evidence type="ECO:0000313" key="3">
    <source>
        <dbReference type="Proteomes" id="UP000640485"/>
    </source>
</evidence>
<dbReference type="AlphaFoldDB" id="A0A934SID8"/>
<dbReference type="Gene3D" id="3.40.50.720">
    <property type="entry name" value="NAD(P)-binding Rossmann-like Domain"/>
    <property type="match status" value="1"/>
</dbReference>